<reference evidence="1 2" key="1">
    <citation type="submission" date="2018-05" db="EMBL/GenBank/DDBJ databases">
        <title>Genomic Encyclopedia of Archaeal and Bacterial Type Strains, Phase II (KMG-II): from individual species to whole genera.</title>
        <authorList>
            <person name="Goeker M."/>
        </authorList>
    </citation>
    <scope>NUCLEOTIDE SEQUENCE [LARGE SCALE GENOMIC DNA]</scope>
    <source>
        <strain evidence="1 2">DSM 22637</strain>
    </source>
</reference>
<sequence length="74" mass="8628">MELIDKALEFEKTSLKSLSTSDRIEISREAKALILSLNEVYKTEKNEEIMEIMKRLTAMKRKVEKRLKGRPSSN</sequence>
<evidence type="ECO:0000313" key="1">
    <source>
        <dbReference type="EMBL" id="PWK18536.1"/>
    </source>
</evidence>
<dbReference type="EMBL" id="QGGP01000004">
    <property type="protein sequence ID" value="PWK18536.1"/>
    <property type="molecule type" value="Genomic_DNA"/>
</dbReference>
<accession>A0A316DLE7</accession>
<dbReference type="AlphaFoldDB" id="A0A316DLE7"/>
<dbReference type="Proteomes" id="UP000245430">
    <property type="component" value="Unassembled WGS sequence"/>
</dbReference>
<gene>
    <name evidence="1" type="ORF">LX78_01842</name>
</gene>
<protein>
    <submittedName>
        <fullName evidence="1">Uncharacterized protein</fullName>
    </submittedName>
</protein>
<proteinExistence type="predicted"/>
<comment type="caution">
    <text evidence="1">The sequence shown here is derived from an EMBL/GenBank/DDBJ whole genome shotgun (WGS) entry which is preliminary data.</text>
</comment>
<dbReference type="RefSeq" id="WP_109682358.1">
    <property type="nucleotide sequence ID" value="NZ_QGGP01000004.1"/>
</dbReference>
<dbReference type="OrthoDB" id="1451549at2"/>
<keyword evidence="2" id="KW-1185">Reference proteome</keyword>
<evidence type="ECO:0000313" key="2">
    <source>
        <dbReference type="Proteomes" id="UP000245430"/>
    </source>
</evidence>
<organism evidence="1 2">
    <name type="scientific">Xanthomarina spongicola</name>
    <dbReference type="NCBI Taxonomy" id="570520"/>
    <lineage>
        <taxon>Bacteria</taxon>
        <taxon>Pseudomonadati</taxon>
        <taxon>Bacteroidota</taxon>
        <taxon>Flavobacteriia</taxon>
        <taxon>Flavobacteriales</taxon>
        <taxon>Flavobacteriaceae</taxon>
        <taxon>Xanthomarina</taxon>
    </lineage>
</organism>
<name>A0A316DLE7_9FLAO</name>